<feature type="compositionally biased region" description="Basic residues" evidence="1">
    <location>
        <begin position="50"/>
        <end position="60"/>
    </location>
</feature>
<feature type="region of interest" description="Disordered" evidence="1">
    <location>
        <begin position="1"/>
        <end position="60"/>
    </location>
</feature>
<protein>
    <submittedName>
        <fullName evidence="2">Uncharacterized protein</fullName>
    </submittedName>
</protein>
<dbReference type="RefSeq" id="WP_146587308.1">
    <property type="nucleotide sequence ID" value="NZ_SJPO01000005.1"/>
</dbReference>
<dbReference type="Proteomes" id="UP000318478">
    <property type="component" value="Unassembled WGS sequence"/>
</dbReference>
<organism evidence="2 3">
    <name type="scientific">Posidoniimonas polymericola</name>
    <dbReference type="NCBI Taxonomy" id="2528002"/>
    <lineage>
        <taxon>Bacteria</taxon>
        <taxon>Pseudomonadati</taxon>
        <taxon>Planctomycetota</taxon>
        <taxon>Planctomycetia</taxon>
        <taxon>Pirellulales</taxon>
        <taxon>Lacipirellulaceae</taxon>
        <taxon>Posidoniimonas</taxon>
    </lineage>
</organism>
<keyword evidence="3" id="KW-1185">Reference proteome</keyword>
<reference evidence="2 3" key="1">
    <citation type="submission" date="2019-02" db="EMBL/GenBank/DDBJ databases">
        <title>Deep-cultivation of Planctomycetes and their phenomic and genomic characterization uncovers novel biology.</title>
        <authorList>
            <person name="Wiegand S."/>
            <person name="Jogler M."/>
            <person name="Boedeker C."/>
            <person name="Pinto D."/>
            <person name="Vollmers J."/>
            <person name="Rivas-Marin E."/>
            <person name="Kohn T."/>
            <person name="Peeters S.H."/>
            <person name="Heuer A."/>
            <person name="Rast P."/>
            <person name="Oberbeckmann S."/>
            <person name="Bunk B."/>
            <person name="Jeske O."/>
            <person name="Meyerdierks A."/>
            <person name="Storesund J.E."/>
            <person name="Kallscheuer N."/>
            <person name="Luecker S."/>
            <person name="Lage O.M."/>
            <person name="Pohl T."/>
            <person name="Merkel B.J."/>
            <person name="Hornburger P."/>
            <person name="Mueller R.-W."/>
            <person name="Bruemmer F."/>
            <person name="Labrenz M."/>
            <person name="Spormann A.M."/>
            <person name="Op Den Camp H."/>
            <person name="Overmann J."/>
            <person name="Amann R."/>
            <person name="Jetten M.S.M."/>
            <person name="Mascher T."/>
            <person name="Medema M.H."/>
            <person name="Devos D.P."/>
            <person name="Kaster A.-K."/>
            <person name="Ovreas L."/>
            <person name="Rohde M."/>
            <person name="Galperin M.Y."/>
            <person name="Jogler C."/>
        </authorList>
    </citation>
    <scope>NUCLEOTIDE SEQUENCE [LARGE SCALE GENOMIC DNA]</scope>
    <source>
        <strain evidence="2 3">Pla123a</strain>
    </source>
</reference>
<gene>
    <name evidence="2" type="ORF">Pla123a_24800</name>
</gene>
<dbReference type="EMBL" id="SJPO01000005">
    <property type="protein sequence ID" value="TWT77051.1"/>
    <property type="molecule type" value="Genomic_DNA"/>
</dbReference>
<feature type="compositionally biased region" description="Basic residues" evidence="1">
    <location>
        <begin position="23"/>
        <end position="41"/>
    </location>
</feature>
<evidence type="ECO:0000313" key="3">
    <source>
        <dbReference type="Proteomes" id="UP000318478"/>
    </source>
</evidence>
<feature type="compositionally biased region" description="Low complexity" evidence="1">
    <location>
        <begin position="1"/>
        <end position="20"/>
    </location>
</feature>
<sequence length="60" mass="6988">MSNEQLYEQGGFEYGEGFEAGSRRRPNGSKTQRPQRGRTRGKAPQSINGIHRRRRRKVAW</sequence>
<dbReference type="AlphaFoldDB" id="A0A5C5YQ34"/>
<comment type="caution">
    <text evidence="2">The sequence shown here is derived from an EMBL/GenBank/DDBJ whole genome shotgun (WGS) entry which is preliminary data.</text>
</comment>
<accession>A0A5C5YQ34</accession>
<dbReference type="OrthoDB" id="289377at2"/>
<name>A0A5C5YQ34_9BACT</name>
<proteinExistence type="predicted"/>
<evidence type="ECO:0000313" key="2">
    <source>
        <dbReference type="EMBL" id="TWT77051.1"/>
    </source>
</evidence>
<evidence type="ECO:0000256" key="1">
    <source>
        <dbReference type="SAM" id="MobiDB-lite"/>
    </source>
</evidence>